<evidence type="ECO:0000313" key="1">
    <source>
        <dbReference type="EMBL" id="SFC13398.1"/>
    </source>
</evidence>
<evidence type="ECO:0000313" key="2">
    <source>
        <dbReference type="Proteomes" id="UP000226420"/>
    </source>
</evidence>
<dbReference type="Proteomes" id="UP000226420">
    <property type="component" value="Unassembled WGS sequence"/>
</dbReference>
<name>A0AAJ4W8A7_9GAMM</name>
<comment type="caution">
    <text evidence="1">The sequence shown here is derived from an EMBL/GenBank/DDBJ whole genome shotgun (WGS) entry which is preliminary data.</text>
</comment>
<dbReference type="EMBL" id="FOLW01000001">
    <property type="protein sequence ID" value="SFC13398.1"/>
    <property type="molecule type" value="Genomic_DNA"/>
</dbReference>
<protein>
    <submittedName>
        <fullName evidence="1">Uncharacterized protein</fullName>
    </submittedName>
</protein>
<sequence>MKYLIDSWVSEIIAISMIAMAGPVAYAQSSSDMNAVLFVDSALIQQQTLITEINEALYYSPTLQSQLHVQVIDINPDGHVFNGALDYSYDKSGEWVAKYRPGKLPYLICLRGDKTTFRQELYQASEIRECVTKG</sequence>
<proteinExistence type="predicted"/>
<organism evidence="1 2">
    <name type="scientific">Pragia fontium DSM 5563 = ATCC 49100</name>
    <dbReference type="NCBI Taxonomy" id="1122977"/>
    <lineage>
        <taxon>Bacteria</taxon>
        <taxon>Pseudomonadati</taxon>
        <taxon>Pseudomonadota</taxon>
        <taxon>Gammaproteobacteria</taxon>
        <taxon>Enterobacterales</taxon>
        <taxon>Budviciaceae</taxon>
        <taxon>Pragia</taxon>
    </lineage>
</organism>
<gene>
    <name evidence="1" type="ORF">SAMN02745723_101477</name>
</gene>
<dbReference type="AlphaFoldDB" id="A0AAJ4W8A7"/>
<accession>A0AAJ4W8A7</accession>
<dbReference type="RefSeq" id="WP_074820432.1">
    <property type="nucleotide sequence ID" value="NZ_FOLW01000001.1"/>
</dbReference>
<reference evidence="1 2" key="1">
    <citation type="submission" date="2016-10" db="EMBL/GenBank/DDBJ databases">
        <authorList>
            <person name="Varghese N."/>
            <person name="Submissions S."/>
        </authorList>
    </citation>
    <scope>NUCLEOTIDE SEQUENCE [LARGE SCALE GENOMIC DNA]</scope>
    <source>
        <strain evidence="1 2">DSM 5563</strain>
    </source>
</reference>